<dbReference type="Proteomes" id="UP000301309">
    <property type="component" value="Unassembled WGS sequence"/>
</dbReference>
<keyword evidence="3" id="KW-1185">Reference proteome</keyword>
<dbReference type="EMBL" id="BJHW01000001">
    <property type="protein sequence ID" value="GDY57312.1"/>
    <property type="molecule type" value="Genomic_DNA"/>
</dbReference>
<evidence type="ECO:0000256" key="1">
    <source>
        <dbReference type="SAM" id="MobiDB-lite"/>
    </source>
</evidence>
<feature type="region of interest" description="Disordered" evidence="1">
    <location>
        <begin position="34"/>
        <end position="65"/>
    </location>
</feature>
<evidence type="ECO:0000313" key="3">
    <source>
        <dbReference type="Proteomes" id="UP000301309"/>
    </source>
</evidence>
<comment type="caution">
    <text evidence="2">The sequence shown here is derived from an EMBL/GenBank/DDBJ whole genome shotgun (WGS) entry which is preliminary data.</text>
</comment>
<organism evidence="2 3">
    <name type="scientific">Streptomyces violaceusniger</name>
    <dbReference type="NCBI Taxonomy" id="68280"/>
    <lineage>
        <taxon>Bacteria</taxon>
        <taxon>Bacillati</taxon>
        <taxon>Actinomycetota</taxon>
        <taxon>Actinomycetes</taxon>
        <taxon>Kitasatosporales</taxon>
        <taxon>Streptomycetaceae</taxon>
        <taxon>Streptomyces</taxon>
        <taxon>Streptomyces violaceusniger group</taxon>
    </lineage>
</organism>
<evidence type="ECO:0000313" key="2">
    <source>
        <dbReference type="EMBL" id="GDY57312.1"/>
    </source>
</evidence>
<gene>
    <name evidence="2" type="ORF">SVIO_079350</name>
</gene>
<dbReference type="AlphaFoldDB" id="A0A4D4L7Z3"/>
<sequence>MDAHGGLFRGVPADLGVLALAVRAGRVTEAGQHRLQGVHHGVQDPPVADPAAGRVPAGGVQDDHEPGAVVAQGLATRFLA</sequence>
<reference evidence="2 3" key="1">
    <citation type="journal article" date="2020" name="Int. J. Syst. Evol. Microbiol.">
        <title>Reclassification of Streptomyces castelarensis and Streptomyces sporoclivatus as later heterotypic synonyms of Streptomyces antimycoticus.</title>
        <authorList>
            <person name="Komaki H."/>
            <person name="Tamura T."/>
        </authorList>
    </citation>
    <scope>NUCLEOTIDE SEQUENCE [LARGE SCALE GENOMIC DNA]</scope>
    <source>
        <strain evidence="2 3">NBRC 13459</strain>
    </source>
</reference>
<accession>A0A4D4L7Z3</accession>
<proteinExistence type="predicted"/>
<name>A0A4D4L7Z3_STRVO</name>
<protein>
    <submittedName>
        <fullName evidence="2">Uncharacterized protein</fullName>
    </submittedName>
</protein>